<dbReference type="SUPFAM" id="SSF48208">
    <property type="entry name" value="Six-hairpin glycosidases"/>
    <property type="match status" value="1"/>
</dbReference>
<dbReference type="RefSeq" id="WP_229122258.1">
    <property type="nucleotide sequence ID" value="NZ_CP064791.1"/>
</dbReference>
<dbReference type="AlphaFoldDB" id="A0A897NIN9"/>
<evidence type="ECO:0000256" key="1">
    <source>
        <dbReference type="SAM" id="Coils"/>
    </source>
</evidence>
<evidence type="ECO:0000313" key="5">
    <source>
        <dbReference type="Proteomes" id="UP000663292"/>
    </source>
</evidence>
<accession>A0A897NIN9</accession>
<reference evidence="4 5" key="1">
    <citation type="submission" date="2020-11" db="EMBL/GenBank/DDBJ databases">
        <title>Carbohydrate-dependent, anaerobic sulfur respiration: A novel catabolism in halophilic archaea.</title>
        <authorList>
            <person name="Sorokin D.Y."/>
            <person name="Messina E."/>
            <person name="Smedile F."/>
            <person name="La Cono V."/>
            <person name="Hallsworth J.E."/>
            <person name="Yakimov M.M."/>
        </authorList>
    </citation>
    <scope>NUCLEOTIDE SEQUENCE [LARGE SCALE GENOMIC DNA]</scope>
    <source>
        <strain evidence="4 5">HSR-Est</strain>
    </source>
</reference>
<dbReference type="InterPro" id="IPR024705">
    <property type="entry name" value="Ssp411"/>
</dbReference>
<feature type="domain" description="Spermatogenesis-associated protein 20-like TRX" evidence="3">
    <location>
        <begin position="9"/>
        <end position="169"/>
    </location>
</feature>
<feature type="region of interest" description="Disordered" evidence="2">
    <location>
        <begin position="318"/>
        <end position="338"/>
    </location>
</feature>
<proteinExistence type="predicted"/>
<dbReference type="CDD" id="cd02955">
    <property type="entry name" value="SSP411"/>
    <property type="match status" value="1"/>
</dbReference>
<protein>
    <submittedName>
        <fullName evidence="4">Prenyltransferase family protein containing thioredoxin domain</fullName>
    </submittedName>
</protein>
<keyword evidence="5" id="KW-1185">Reference proteome</keyword>
<evidence type="ECO:0000256" key="2">
    <source>
        <dbReference type="SAM" id="MobiDB-lite"/>
    </source>
</evidence>
<sequence length="705" mass="78557">MTDDPLARNRLADEESPYLQQHADNPVHWQPWDETALEAARKRDRPIFLSIGYSSCHWCHVMAEESFEDEAVAEVLNKQFVPIKVDREERPDVDSVYQTLAHVVSGRGGWPLSVWLTPDQRPFHVGTYFPREPRRGMPGFLELLGKVRASYTDEREEIEARADEWTAAIEDEMATPSGSRELDDGMLTAAAETAVTRADREHGGFGSSGPKFPQTGRIRLLLRAHERTGRAEFREVAVEALDAMVAGGIYDHVGGGFHRYATDREWVVPHFEKMLYDNAEIPRALLSGYQLTGEQRYATVARETFEFLRRELRHPDGGFYSTLDARSPPADDPESGDEEGAFYTWTPADVREAVADSTDAELFRDRYGVTAAGNFEGETVLTHSASISDLAENHGLDRDEVERRLETAREQVFDTRERRPRPSRDEKVLAGWNGLVISALAAGGLVLDRTYAETASNGLSFCREHLWDGNDGGLHRRYKDGDVRIDGYLEDYAFLARGAFDTYQTTGNPEHLSFALGLGDALVEQFWDAGAGTLYFTPADGERLIARPQELSDQSTPSSVGVAVETLLALDHFRNDERFAEVASSVLETNAEAIERDPLRHASLTLAADRYRNGSTELTVAAEALPDAWREALATTYLPARILTRRPPTGDGLDAWLDRLGMTEAPPIWAGRSAQSGEPTIYACRDFACSPPKNDVDDAIEWLSG</sequence>
<dbReference type="PANTHER" id="PTHR42899">
    <property type="entry name" value="SPERMATOGENESIS-ASSOCIATED PROTEIN 20"/>
    <property type="match status" value="1"/>
</dbReference>
<gene>
    <name evidence="4" type="ORF">HSEST_0776</name>
</gene>
<organism evidence="4 5">
    <name type="scientific">Halapricum desulfuricans</name>
    <dbReference type="NCBI Taxonomy" id="2841257"/>
    <lineage>
        <taxon>Archaea</taxon>
        <taxon>Methanobacteriati</taxon>
        <taxon>Methanobacteriota</taxon>
        <taxon>Stenosarchaea group</taxon>
        <taxon>Halobacteria</taxon>
        <taxon>Halobacteriales</taxon>
        <taxon>Haloarculaceae</taxon>
        <taxon>Halapricum</taxon>
    </lineage>
</organism>
<dbReference type="PANTHER" id="PTHR42899:SF1">
    <property type="entry name" value="SPERMATOGENESIS-ASSOCIATED PROTEIN 20"/>
    <property type="match status" value="1"/>
</dbReference>
<dbReference type="GO" id="GO:0005975">
    <property type="term" value="P:carbohydrate metabolic process"/>
    <property type="evidence" value="ECO:0007669"/>
    <property type="project" value="InterPro"/>
</dbReference>
<dbReference type="InterPro" id="IPR012341">
    <property type="entry name" value="6hp_glycosidase-like_sf"/>
</dbReference>
<keyword evidence="1" id="KW-0175">Coiled coil</keyword>
<evidence type="ECO:0000259" key="3">
    <source>
        <dbReference type="Pfam" id="PF03190"/>
    </source>
</evidence>
<dbReference type="GO" id="GO:0016740">
    <property type="term" value="F:transferase activity"/>
    <property type="evidence" value="ECO:0007669"/>
    <property type="project" value="UniProtKB-KW"/>
</dbReference>
<dbReference type="PIRSF" id="PIRSF006402">
    <property type="entry name" value="UCP006402_thioredoxin"/>
    <property type="match status" value="1"/>
</dbReference>
<dbReference type="Proteomes" id="UP000663292">
    <property type="component" value="Chromosome"/>
</dbReference>
<dbReference type="InterPro" id="IPR004879">
    <property type="entry name" value="Ssp411-like_TRX"/>
</dbReference>
<dbReference type="Pfam" id="PF03190">
    <property type="entry name" value="Thioredox_DsbH"/>
    <property type="match status" value="1"/>
</dbReference>
<keyword evidence="4" id="KW-0808">Transferase</keyword>
<evidence type="ECO:0000313" key="4">
    <source>
        <dbReference type="EMBL" id="QSG14320.1"/>
    </source>
</evidence>
<dbReference type="GeneID" id="68857415"/>
<dbReference type="InterPro" id="IPR036249">
    <property type="entry name" value="Thioredoxin-like_sf"/>
</dbReference>
<name>A0A897NIN9_9EURY</name>
<dbReference type="Gene3D" id="1.50.10.10">
    <property type="match status" value="2"/>
</dbReference>
<dbReference type="Gene3D" id="3.40.30.10">
    <property type="entry name" value="Glutaredoxin"/>
    <property type="match status" value="1"/>
</dbReference>
<dbReference type="InterPro" id="IPR008928">
    <property type="entry name" value="6-hairpin_glycosidase_sf"/>
</dbReference>
<feature type="coiled-coil region" evidence="1">
    <location>
        <begin position="148"/>
        <end position="175"/>
    </location>
</feature>
<dbReference type="EMBL" id="CP064791">
    <property type="protein sequence ID" value="QSG14320.1"/>
    <property type="molecule type" value="Genomic_DNA"/>
</dbReference>
<dbReference type="SUPFAM" id="SSF52833">
    <property type="entry name" value="Thioredoxin-like"/>
    <property type="match status" value="1"/>
</dbReference>
<feature type="coiled-coil region" evidence="1">
    <location>
        <begin position="391"/>
        <end position="418"/>
    </location>
</feature>